<reference evidence="1" key="1">
    <citation type="submission" date="2014-09" db="EMBL/GenBank/DDBJ databases">
        <authorList>
            <person name="Magalhaes I.L.F."/>
            <person name="Oliveira U."/>
            <person name="Santos F.R."/>
            <person name="Vidigal T.H.D.A."/>
            <person name="Brescovit A.D."/>
            <person name="Santos A.J."/>
        </authorList>
    </citation>
    <scope>NUCLEOTIDE SEQUENCE</scope>
    <source>
        <tissue evidence="1">Shoot tissue taken approximately 20 cm above the soil surface</tissue>
    </source>
</reference>
<accession>A0A0A9D995</accession>
<reference evidence="1" key="2">
    <citation type="journal article" date="2015" name="Data Brief">
        <title>Shoot transcriptome of the giant reed, Arundo donax.</title>
        <authorList>
            <person name="Barrero R.A."/>
            <person name="Guerrero F.D."/>
            <person name="Moolhuijzen P."/>
            <person name="Goolsby J.A."/>
            <person name="Tidwell J."/>
            <person name="Bellgard S.E."/>
            <person name="Bellgard M.I."/>
        </authorList>
    </citation>
    <scope>NUCLEOTIDE SEQUENCE</scope>
    <source>
        <tissue evidence="1">Shoot tissue taken approximately 20 cm above the soil surface</tissue>
    </source>
</reference>
<proteinExistence type="predicted"/>
<protein>
    <submittedName>
        <fullName evidence="1">Uncharacterized protein</fullName>
    </submittedName>
</protein>
<evidence type="ECO:0000313" key="1">
    <source>
        <dbReference type="EMBL" id="JAD82235.1"/>
    </source>
</evidence>
<dbReference type="AlphaFoldDB" id="A0A0A9D995"/>
<organism evidence="1">
    <name type="scientific">Arundo donax</name>
    <name type="common">Giant reed</name>
    <name type="synonym">Donax arundinaceus</name>
    <dbReference type="NCBI Taxonomy" id="35708"/>
    <lineage>
        <taxon>Eukaryota</taxon>
        <taxon>Viridiplantae</taxon>
        <taxon>Streptophyta</taxon>
        <taxon>Embryophyta</taxon>
        <taxon>Tracheophyta</taxon>
        <taxon>Spermatophyta</taxon>
        <taxon>Magnoliopsida</taxon>
        <taxon>Liliopsida</taxon>
        <taxon>Poales</taxon>
        <taxon>Poaceae</taxon>
        <taxon>PACMAD clade</taxon>
        <taxon>Arundinoideae</taxon>
        <taxon>Arundineae</taxon>
        <taxon>Arundo</taxon>
    </lineage>
</organism>
<dbReference type="EMBL" id="GBRH01215660">
    <property type="protein sequence ID" value="JAD82235.1"/>
    <property type="molecule type" value="Transcribed_RNA"/>
</dbReference>
<name>A0A0A9D995_ARUDO</name>
<sequence>MSKTRTMEITIMCFLSDYVFYDFQIVV</sequence>